<keyword evidence="3" id="KW-1185">Reference proteome</keyword>
<dbReference type="PROSITE" id="PS51257">
    <property type="entry name" value="PROKAR_LIPOPROTEIN"/>
    <property type="match status" value="1"/>
</dbReference>
<proteinExistence type="predicted"/>
<keyword evidence="1" id="KW-0732">Signal</keyword>
<feature type="chain" id="PRO_5037745050" evidence="1">
    <location>
        <begin position="25"/>
        <end position="504"/>
    </location>
</feature>
<dbReference type="AlphaFoldDB" id="A0A975HJS4"/>
<gene>
    <name evidence="2" type="ORF">J1N51_12540</name>
</gene>
<dbReference type="KEGG" id="psym:J1N51_12540"/>
<evidence type="ECO:0000313" key="2">
    <source>
        <dbReference type="EMBL" id="QTH63539.1"/>
    </source>
</evidence>
<feature type="signal peptide" evidence="1">
    <location>
        <begin position="1"/>
        <end position="24"/>
    </location>
</feature>
<organism evidence="2 3">
    <name type="scientific">Psychrosphaera ytuae</name>
    <dbReference type="NCBI Taxonomy" id="2820710"/>
    <lineage>
        <taxon>Bacteria</taxon>
        <taxon>Pseudomonadati</taxon>
        <taxon>Pseudomonadota</taxon>
        <taxon>Gammaproteobacteria</taxon>
        <taxon>Alteromonadales</taxon>
        <taxon>Pseudoalteromonadaceae</taxon>
        <taxon>Psychrosphaera</taxon>
    </lineage>
</organism>
<sequence>MHHSIKSVAILVLGSLLLTGCSKSDPQIGTQFEEKQDDNQQSGGNNGGGGNTASYSVAGKVIDGYVSGATIWLDINGNGVHDQDSEPSAVSGSAGDYSLELTEEYYACIPYSTLYVDVPVGAMDEDLGEVTEAYQMSFPPKLEALTDDDIFNVSPLTSVIWELIEQRLDTKPEYQDEVLSCATLRDNQQLRNEIKNEITDVLNQVVSFYNLSTEQIYQDFVAEGDTVAYQTAQSIVTGLKASYKYKIELHDEFPGAEIRVTVYQDVEKDQEFGFEKAWYRDEVVFFENAYFSNVVKLSEESNLQEMDLLISSITRIDAPWPNGATGDILKVRNDIYMNSDGSYRCAAIEGVEFVAGNITYGLQNTYAIPGGEDLESCQFDDLGVPYEIGYSYYNNISSSQYESANLYFREGNAEFDLLPEWAALLDNLDTLNKAALIEHLQGYNFAFEDEVVADTDYWHKRQVNSNVTIDKYSDGTWMRTTINDDGTRTEECSSDGETWEACNS</sequence>
<dbReference type="Proteomes" id="UP000682739">
    <property type="component" value="Chromosome"/>
</dbReference>
<dbReference type="RefSeq" id="WP_208831595.1">
    <property type="nucleotide sequence ID" value="NZ_CP072110.1"/>
</dbReference>
<evidence type="ECO:0000256" key="1">
    <source>
        <dbReference type="SAM" id="SignalP"/>
    </source>
</evidence>
<reference evidence="2" key="1">
    <citation type="submission" date="2021-03" db="EMBL/GenBank/DDBJ databases">
        <title>Description of Psychrosphaera ytuae sp. nov. isolated from deep sea sediment of South China Sea.</title>
        <authorList>
            <person name="Zhang J."/>
            <person name="Xu X.-D."/>
        </authorList>
    </citation>
    <scope>NUCLEOTIDE SEQUENCE</scope>
    <source>
        <strain evidence="2">MTZ26</strain>
    </source>
</reference>
<evidence type="ECO:0000313" key="3">
    <source>
        <dbReference type="Proteomes" id="UP000682739"/>
    </source>
</evidence>
<protein>
    <submittedName>
        <fullName evidence="2">Uncharacterized protein</fullName>
    </submittedName>
</protein>
<accession>A0A975HJS4</accession>
<dbReference type="EMBL" id="CP072110">
    <property type="protein sequence ID" value="QTH63539.1"/>
    <property type="molecule type" value="Genomic_DNA"/>
</dbReference>
<name>A0A975HJS4_9GAMM</name>